<feature type="region of interest" description="Disordered" evidence="1">
    <location>
        <begin position="36"/>
        <end position="78"/>
    </location>
</feature>
<reference evidence="2" key="1">
    <citation type="submission" date="2020-06" db="EMBL/GenBank/DDBJ databases">
        <authorList>
            <person name="Li T."/>
            <person name="Hu X."/>
            <person name="Zhang T."/>
            <person name="Song X."/>
            <person name="Zhang H."/>
            <person name="Dai N."/>
            <person name="Sheng W."/>
            <person name="Hou X."/>
            <person name="Wei L."/>
        </authorList>
    </citation>
    <scope>NUCLEOTIDE SEQUENCE</scope>
    <source>
        <strain evidence="2">3651</strain>
        <tissue evidence="2">Leaf</tissue>
    </source>
</reference>
<evidence type="ECO:0000256" key="1">
    <source>
        <dbReference type="SAM" id="MobiDB-lite"/>
    </source>
</evidence>
<organism evidence="2 3">
    <name type="scientific">Sesamum alatum</name>
    <dbReference type="NCBI Taxonomy" id="300844"/>
    <lineage>
        <taxon>Eukaryota</taxon>
        <taxon>Viridiplantae</taxon>
        <taxon>Streptophyta</taxon>
        <taxon>Embryophyta</taxon>
        <taxon>Tracheophyta</taxon>
        <taxon>Spermatophyta</taxon>
        <taxon>Magnoliopsida</taxon>
        <taxon>eudicotyledons</taxon>
        <taxon>Gunneridae</taxon>
        <taxon>Pentapetalae</taxon>
        <taxon>asterids</taxon>
        <taxon>lamiids</taxon>
        <taxon>Lamiales</taxon>
        <taxon>Pedaliaceae</taxon>
        <taxon>Sesamum</taxon>
    </lineage>
</organism>
<accession>A0AAE1Z329</accession>
<dbReference type="Proteomes" id="UP001293254">
    <property type="component" value="Unassembled WGS sequence"/>
</dbReference>
<gene>
    <name evidence="2" type="ORF">Salat_0434100</name>
</gene>
<dbReference type="EMBL" id="JACGWO010000001">
    <property type="protein sequence ID" value="KAK4440992.1"/>
    <property type="molecule type" value="Genomic_DNA"/>
</dbReference>
<evidence type="ECO:0000313" key="2">
    <source>
        <dbReference type="EMBL" id="KAK4440992.1"/>
    </source>
</evidence>
<name>A0AAE1Z329_9LAMI</name>
<protein>
    <submittedName>
        <fullName evidence="2">Uncharacterized protein</fullName>
    </submittedName>
</protein>
<comment type="caution">
    <text evidence="2">The sequence shown here is derived from an EMBL/GenBank/DDBJ whole genome shotgun (WGS) entry which is preliminary data.</text>
</comment>
<proteinExistence type="predicted"/>
<evidence type="ECO:0000313" key="3">
    <source>
        <dbReference type="Proteomes" id="UP001293254"/>
    </source>
</evidence>
<keyword evidence="3" id="KW-1185">Reference proteome</keyword>
<reference evidence="2" key="2">
    <citation type="journal article" date="2024" name="Plant">
        <title>Genomic evolution and insights into agronomic trait innovations of Sesamum species.</title>
        <authorList>
            <person name="Miao H."/>
            <person name="Wang L."/>
            <person name="Qu L."/>
            <person name="Liu H."/>
            <person name="Sun Y."/>
            <person name="Le M."/>
            <person name="Wang Q."/>
            <person name="Wei S."/>
            <person name="Zheng Y."/>
            <person name="Lin W."/>
            <person name="Duan Y."/>
            <person name="Cao H."/>
            <person name="Xiong S."/>
            <person name="Wang X."/>
            <person name="Wei L."/>
            <person name="Li C."/>
            <person name="Ma Q."/>
            <person name="Ju M."/>
            <person name="Zhao R."/>
            <person name="Li G."/>
            <person name="Mu C."/>
            <person name="Tian Q."/>
            <person name="Mei H."/>
            <person name="Zhang T."/>
            <person name="Gao T."/>
            <person name="Zhang H."/>
        </authorList>
    </citation>
    <scope>NUCLEOTIDE SEQUENCE</scope>
    <source>
        <strain evidence="2">3651</strain>
    </source>
</reference>
<dbReference type="AlphaFoldDB" id="A0AAE1Z329"/>
<sequence length="122" mass="12509">MVVDPGRNARPVLLAPTYKSPATLIFDLLSEVSMVSSSSSSSGSSSSSSGSSATSPTSLGHTRPNVPSHGFGTSTAIPQGVVVDEPSLEIVDGLMAPSSDVGNTTFRIHPVKNVDPLEVDLE</sequence>
<feature type="compositionally biased region" description="Low complexity" evidence="1">
    <location>
        <begin position="36"/>
        <end position="52"/>
    </location>
</feature>